<dbReference type="Proteomes" id="UP000494363">
    <property type="component" value="Unassembled WGS sequence"/>
</dbReference>
<dbReference type="EMBL" id="CADIKH010000081">
    <property type="protein sequence ID" value="CAB3773646.1"/>
    <property type="molecule type" value="Genomic_DNA"/>
</dbReference>
<gene>
    <name evidence="1" type="ORF">LMG29542_07363</name>
</gene>
<keyword evidence="2" id="KW-1185">Reference proteome</keyword>
<name>A0A6J5F8Z2_9BURK</name>
<accession>A0A6J5F8Z2</accession>
<evidence type="ECO:0000313" key="1">
    <source>
        <dbReference type="EMBL" id="CAB3773646.1"/>
    </source>
</evidence>
<reference evidence="1 2" key="1">
    <citation type="submission" date="2020-04" db="EMBL/GenBank/DDBJ databases">
        <authorList>
            <person name="De Canck E."/>
        </authorList>
    </citation>
    <scope>NUCLEOTIDE SEQUENCE [LARGE SCALE GENOMIC DNA]</scope>
    <source>
        <strain evidence="1 2">LMG 29542</strain>
    </source>
</reference>
<dbReference type="AlphaFoldDB" id="A0A6J5F8Z2"/>
<organism evidence="1 2">
    <name type="scientific">Paraburkholderia humisilvae</name>
    <dbReference type="NCBI Taxonomy" id="627669"/>
    <lineage>
        <taxon>Bacteria</taxon>
        <taxon>Pseudomonadati</taxon>
        <taxon>Pseudomonadota</taxon>
        <taxon>Betaproteobacteria</taxon>
        <taxon>Burkholderiales</taxon>
        <taxon>Burkholderiaceae</taxon>
        <taxon>Paraburkholderia</taxon>
    </lineage>
</organism>
<evidence type="ECO:0000313" key="2">
    <source>
        <dbReference type="Proteomes" id="UP000494363"/>
    </source>
</evidence>
<proteinExistence type="predicted"/>
<protein>
    <submittedName>
        <fullName evidence="1">Uncharacterized protein</fullName>
    </submittedName>
</protein>
<sequence>MSDDRRNLGSLSEPTSLAKTCGKVLAIKRGAQKMALALEVLPDRAEARQEGLRALGQSEAANAGARVHAWDDDSSSSISRRLNWNRKHHRTAWLMTTTETRWP</sequence>